<dbReference type="PANTHER" id="PTHR47611:SF3">
    <property type="entry name" value="HAT C-TERMINAL DIMERISATION DOMAIN-CONTAINING PROTEIN"/>
    <property type="match status" value="1"/>
</dbReference>
<dbReference type="EMBL" id="CAJEWN010000066">
    <property type="protein sequence ID" value="CAD2157581.1"/>
    <property type="molecule type" value="Genomic_DNA"/>
</dbReference>
<proteinExistence type="predicted"/>
<feature type="domain" description="HAT C-terminal dimerisation" evidence="9">
    <location>
        <begin position="89"/>
        <end position="167"/>
    </location>
</feature>
<accession>A0A6V7UJ87</accession>
<keyword evidence="3" id="KW-0863">Zinc-finger</keyword>
<evidence type="ECO:0000259" key="8">
    <source>
        <dbReference type="Pfam" id="PF02892"/>
    </source>
</evidence>
<dbReference type="Pfam" id="PF05699">
    <property type="entry name" value="Dimer_Tnp_hAT"/>
    <property type="match status" value="1"/>
</dbReference>
<name>A0A6V7UJ87_MELEN</name>
<dbReference type="PANTHER" id="PTHR47611">
    <property type="entry name" value="HAT DIMERISATION DOMAIN, C-TERMINAL"/>
    <property type="match status" value="1"/>
</dbReference>
<evidence type="ECO:0000256" key="1">
    <source>
        <dbReference type="ARBA" id="ARBA00004123"/>
    </source>
</evidence>
<evidence type="ECO:0000256" key="2">
    <source>
        <dbReference type="ARBA" id="ARBA00022723"/>
    </source>
</evidence>
<keyword evidence="2" id="KW-0479">Metal-binding</keyword>
<evidence type="ECO:0000256" key="3">
    <source>
        <dbReference type="ARBA" id="ARBA00022771"/>
    </source>
</evidence>
<protein>
    <submittedName>
        <fullName evidence="10">Uncharacterized protein</fullName>
    </submittedName>
</protein>
<evidence type="ECO:0000256" key="7">
    <source>
        <dbReference type="SAM" id="MobiDB-lite"/>
    </source>
</evidence>
<evidence type="ECO:0000256" key="5">
    <source>
        <dbReference type="ARBA" id="ARBA00023125"/>
    </source>
</evidence>
<dbReference type="GO" id="GO:0003677">
    <property type="term" value="F:DNA binding"/>
    <property type="evidence" value="ECO:0007669"/>
    <property type="project" value="UniProtKB-KW"/>
</dbReference>
<evidence type="ECO:0000256" key="4">
    <source>
        <dbReference type="ARBA" id="ARBA00022833"/>
    </source>
</evidence>
<feature type="compositionally biased region" description="Acidic residues" evidence="7">
    <location>
        <begin position="12"/>
        <end position="25"/>
    </location>
</feature>
<dbReference type="GO" id="GO:0008270">
    <property type="term" value="F:zinc ion binding"/>
    <property type="evidence" value="ECO:0007669"/>
    <property type="project" value="UniProtKB-KW"/>
</dbReference>
<evidence type="ECO:0000313" key="11">
    <source>
        <dbReference type="Proteomes" id="UP000580250"/>
    </source>
</evidence>
<comment type="subcellular location">
    <subcellularLocation>
        <location evidence="1">Nucleus</location>
    </subcellularLocation>
</comment>
<evidence type="ECO:0000256" key="6">
    <source>
        <dbReference type="ARBA" id="ARBA00023242"/>
    </source>
</evidence>
<dbReference type="AlphaFoldDB" id="A0A6V7UJ87"/>
<sequence>MDSLNTNKNDSNESEEEEEVVVDSDSELHENLKSEKLELTEPANSFLRYYLFSRGDSKAKCRICSKKIGRKNGSTNGMDKHLSSSIRDEIEAFFKSPTLDLEEEPLKYWKQNTDYMRIKQLVPRYLSPPSGTVESERTFSKLSEIYSQRRSNLSSEHAKQQLFLHFNFDD</sequence>
<dbReference type="GO" id="GO:0005634">
    <property type="term" value="C:nucleus"/>
    <property type="evidence" value="ECO:0007669"/>
    <property type="project" value="UniProtKB-SubCell"/>
</dbReference>
<dbReference type="GO" id="GO:0046983">
    <property type="term" value="F:protein dimerization activity"/>
    <property type="evidence" value="ECO:0007669"/>
    <property type="project" value="InterPro"/>
</dbReference>
<organism evidence="10 11">
    <name type="scientific">Meloidogyne enterolobii</name>
    <name type="common">Root-knot nematode worm</name>
    <name type="synonym">Meloidogyne mayaguensis</name>
    <dbReference type="NCBI Taxonomy" id="390850"/>
    <lineage>
        <taxon>Eukaryota</taxon>
        <taxon>Metazoa</taxon>
        <taxon>Ecdysozoa</taxon>
        <taxon>Nematoda</taxon>
        <taxon>Chromadorea</taxon>
        <taxon>Rhabditida</taxon>
        <taxon>Tylenchina</taxon>
        <taxon>Tylenchomorpha</taxon>
        <taxon>Tylenchoidea</taxon>
        <taxon>Meloidogynidae</taxon>
        <taxon>Meloidogyninae</taxon>
        <taxon>Meloidogyne</taxon>
    </lineage>
</organism>
<keyword evidence="4" id="KW-0862">Zinc</keyword>
<evidence type="ECO:0000259" key="9">
    <source>
        <dbReference type="Pfam" id="PF05699"/>
    </source>
</evidence>
<dbReference type="InterPro" id="IPR012337">
    <property type="entry name" value="RNaseH-like_sf"/>
</dbReference>
<reference evidence="10 11" key="1">
    <citation type="submission" date="2020-08" db="EMBL/GenBank/DDBJ databases">
        <authorList>
            <person name="Koutsovoulos G."/>
            <person name="Danchin GJ E."/>
        </authorList>
    </citation>
    <scope>NUCLEOTIDE SEQUENCE [LARGE SCALE GENOMIC DNA]</scope>
</reference>
<gene>
    <name evidence="10" type="ORF">MENT_LOCUS12701</name>
</gene>
<comment type="caution">
    <text evidence="10">The sequence shown here is derived from an EMBL/GenBank/DDBJ whole genome shotgun (WGS) entry which is preliminary data.</text>
</comment>
<keyword evidence="5" id="KW-0238">DNA-binding</keyword>
<dbReference type="Pfam" id="PF02892">
    <property type="entry name" value="zf-BED"/>
    <property type="match status" value="1"/>
</dbReference>
<dbReference type="SUPFAM" id="SSF53098">
    <property type="entry name" value="Ribonuclease H-like"/>
    <property type="match status" value="1"/>
</dbReference>
<dbReference type="Proteomes" id="UP000580250">
    <property type="component" value="Unassembled WGS sequence"/>
</dbReference>
<evidence type="ECO:0000313" key="10">
    <source>
        <dbReference type="EMBL" id="CAD2157581.1"/>
    </source>
</evidence>
<dbReference type="OrthoDB" id="3062869at2759"/>
<dbReference type="InterPro" id="IPR008906">
    <property type="entry name" value="HATC_C_dom"/>
</dbReference>
<keyword evidence="6" id="KW-0539">Nucleus</keyword>
<dbReference type="InterPro" id="IPR003656">
    <property type="entry name" value="Znf_BED"/>
</dbReference>
<feature type="region of interest" description="Disordered" evidence="7">
    <location>
        <begin position="1"/>
        <end position="28"/>
    </location>
</feature>
<feature type="domain" description="BED-type" evidence="8">
    <location>
        <begin position="49"/>
        <end position="84"/>
    </location>
</feature>